<evidence type="ECO:0000313" key="2">
    <source>
        <dbReference type="EMBL" id="WIF99307.1"/>
    </source>
</evidence>
<dbReference type="Proteomes" id="UP001236652">
    <property type="component" value="Chromosome"/>
</dbReference>
<evidence type="ECO:0000313" key="3">
    <source>
        <dbReference type="Proteomes" id="UP001236652"/>
    </source>
</evidence>
<dbReference type="RefSeq" id="WP_231418078.1">
    <property type="nucleotide sequence ID" value="NZ_CP126446.1"/>
</dbReference>
<keyword evidence="1" id="KW-0812">Transmembrane</keyword>
<reference evidence="2 3" key="1">
    <citation type="submission" date="2023-05" db="EMBL/GenBank/DDBJ databases">
        <title>Comparative genomics reveals the evidence of polycyclic aromatic hydrocarbons degradation in moderately halophilic genus Pontibacillus.</title>
        <authorList>
            <person name="Yang H."/>
            <person name="Qian Z."/>
        </authorList>
    </citation>
    <scope>NUCLEOTIDE SEQUENCE [LARGE SCALE GENOMIC DNA]</scope>
    <source>
        <strain evidence="3">HN14</strain>
    </source>
</reference>
<accession>A0ABY8V0J7</accession>
<gene>
    <name evidence="2" type="ORF">QNI29_06510</name>
</gene>
<dbReference type="EMBL" id="CP126446">
    <property type="protein sequence ID" value="WIF99307.1"/>
    <property type="molecule type" value="Genomic_DNA"/>
</dbReference>
<proteinExistence type="predicted"/>
<name>A0ABY8V0J7_9BACI</name>
<evidence type="ECO:0000256" key="1">
    <source>
        <dbReference type="SAM" id="Phobius"/>
    </source>
</evidence>
<keyword evidence="3" id="KW-1185">Reference proteome</keyword>
<feature type="transmembrane region" description="Helical" evidence="1">
    <location>
        <begin position="95"/>
        <end position="115"/>
    </location>
</feature>
<sequence>MRLKRILIAGFILLAVLLVGPIGIIDKYEFYPNGYDFEYKSFNRNIEIQELDVFSNPHKTYTGTYDELITQLGGDKDGPGKFIRLKIDIYHIQEWYSDFAKVLLVFLALLVLSTVPPRHINSFLRSEWMKRELKEDFPTFYKWVIKPGYKRWYSIVLLGISIYFLASTWMSYPQSDLEELEQFLNVLQPLQD</sequence>
<feature type="transmembrane region" description="Helical" evidence="1">
    <location>
        <begin position="152"/>
        <end position="172"/>
    </location>
</feature>
<keyword evidence="1" id="KW-0472">Membrane</keyword>
<protein>
    <submittedName>
        <fullName evidence="2">Uncharacterized protein</fullName>
    </submittedName>
</protein>
<organism evidence="2 3">
    <name type="scientific">Pontibacillus chungwhensis</name>
    <dbReference type="NCBI Taxonomy" id="265426"/>
    <lineage>
        <taxon>Bacteria</taxon>
        <taxon>Bacillati</taxon>
        <taxon>Bacillota</taxon>
        <taxon>Bacilli</taxon>
        <taxon>Bacillales</taxon>
        <taxon>Bacillaceae</taxon>
        <taxon>Pontibacillus</taxon>
    </lineage>
</organism>
<keyword evidence="1" id="KW-1133">Transmembrane helix</keyword>